<dbReference type="SMART" id="SM00283">
    <property type="entry name" value="MA"/>
    <property type="match status" value="1"/>
</dbReference>
<sequence length="839" mass="91380">MKWFYNLKISTKLLISFIIVALLSGIVGYVGIQDLLKTNGEYADLYIDHGISLSYLANVSDGFQRMRVNLRDLMVDTNQNNKQKYVEGIKIYEKQAEDNMALYQANLKSSEDRAAFSQLQDAWNKLLPVVDKETALATNHQEQQAYIVSSTDGATVTQLVDSAIKKEINLNITTGKQLSDQYRKDSQSTVAIMIGIIAFCMLLAVALGLLLSRIISKPIRRLAEGAEKIALGEVDLKFAAATKDELGILENAFGKMVENIRSQAEAADRIATGDLNVQVTIRSEKDVLSKSLQQVVTTLRSLLDEMEHMSKEHDLGDIDVFVSAENFKGAYRTVANGVNDMVKGHISVNMKAITCVAEFGKGNFDVELEKFPGKKAIINQNIESLRHNLKEVSSEVRKLIVSSKEGRLNERADAKKFQGDWAELIQGLNGLIDAILEPIQEAAAVLDEMAKGNLGTNVKGNYKGDHAKIKNALNDTISTLASYVSEISQVLTQMANGNLDVEISRDYRGDFSEIKKSLNNIIQALNDVLSDINNASTQVAAGSRQVSDSAQSLSQGSTEQASAIEELTASLEEIASQTKLNASNANKANELAFAAKEDAAEGNNQMKEMLRAMDAINEASSNISKIIKVIDEIAFQTNTLALNAAVEAARAGQHGKGFAVVAEEVRNLATRSANAAKETTLLIEGSIKKVEDGTKIANNTASALIKIVNGVAEAASLVGEIATASNEQALGVTQVNQGIQQVSAVVQTNSATSEESAAASEELSSQAELLREQVSRFKLKRTRSTSYNNLDDLNPEVIKMLESMRQRKRENSMGQVPREPEATIQKPKITLSDSEFGKY</sequence>
<reference evidence="8 9" key="1">
    <citation type="journal article" date="2012" name="J. Bacteriol.">
        <title>Complete genome sequences of Desulfosporosinus orientis DSM765T, Desulfosporosinus youngiae DSM17734T, Desulfosporosinus meridiei DSM13257T, and Desulfosporosinus acidiphilus DSM22704T.</title>
        <authorList>
            <person name="Pester M."/>
            <person name="Brambilla E."/>
            <person name="Alazard D."/>
            <person name="Rattei T."/>
            <person name="Weinmaier T."/>
            <person name="Han J."/>
            <person name="Lucas S."/>
            <person name="Lapidus A."/>
            <person name="Cheng J.F."/>
            <person name="Goodwin L."/>
            <person name="Pitluck S."/>
            <person name="Peters L."/>
            <person name="Ovchinnikova G."/>
            <person name="Teshima H."/>
            <person name="Detter J.C."/>
            <person name="Han C.S."/>
            <person name="Tapia R."/>
            <person name="Land M.L."/>
            <person name="Hauser L."/>
            <person name="Kyrpides N.C."/>
            <person name="Ivanova N.N."/>
            <person name="Pagani I."/>
            <person name="Huntmann M."/>
            <person name="Wei C.L."/>
            <person name="Davenport K.W."/>
            <person name="Daligault H."/>
            <person name="Chain P.S."/>
            <person name="Chen A."/>
            <person name="Mavromatis K."/>
            <person name="Markowitz V."/>
            <person name="Szeto E."/>
            <person name="Mikhailova N."/>
            <person name="Pati A."/>
            <person name="Wagner M."/>
            <person name="Woyke T."/>
            <person name="Ollivier B."/>
            <person name="Klenk H.P."/>
            <person name="Spring S."/>
            <person name="Loy A."/>
        </authorList>
    </citation>
    <scope>NUCLEOTIDE SEQUENCE [LARGE SCALE GENOMIC DNA]</scope>
    <source>
        <strain evidence="9">DSM 22704 / JCM 16185 / SJ4</strain>
    </source>
</reference>
<dbReference type="PANTHER" id="PTHR43531">
    <property type="entry name" value="PROTEIN ICFG"/>
    <property type="match status" value="1"/>
</dbReference>
<dbReference type="eggNOG" id="COG0840">
    <property type="taxonomic scope" value="Bacteria"/>
</dbReference>
<keyword evidence="1" id="KW-0145">Chemotaxis</keyword>
<dbReference type="PROSITE" id="PS50111">
    <property type="entry name" value="CHEMOTAXIS_TRANSDUC_2"/>
    <property type="match status" value="1"/>
</dbReference>
<dbReference type="KEGG" id="dai:Desaci_0838"/>
<dbReference type="SUPFAM" id="SSF158472">
    <property type="entry name" value="HAMP domain-like"/>
    <property type="match status" value="1"/>
</dbReference>
<evidence type="ECO:0000256" key="4">
    <source>
        <dbReference type="SAM" id="MobiDB-lite"/>
    </source>
</evidence>
<comment type="similarity">
    <text evidence="2">Belongs to the methyl-accepting chemotaxis (MCP) protein family.</text>
</comment>
<keyword evidence="9" id="KW-1185">Reference proteome</keyword>
<dbReference type="STRING" id="646529.Desaci_0838"/>
<dbReference type="Pfam" id="PF12729">
    <property type="entry name" value="4HB_MCP_1"/>
    <property type="match status" value="1"/>
</dbReference>
<evidence type="ECO:0000259" key="6">
    <source>
        <dbReference type="PROSITE" id="PS50111"/>
    </source>
</evidence>
<dbReference type="CDD" id="cd17527">
    <property type="entry name" value="HAMP_II"/>
    <property type="match status" value="1"/>
</dbReference>
<protein>
    <submittedName>
        <fullName evidence="8">Methyl-accepting chemotaxis protein</fullName>
    </submittedName>
</protein>
<dbReference type="InterPro" id="IPR004089">
    <property type="entry name" value="MCPsignal_dom"/>
</dbReference>
<dbReference type="Gene3D" id="1.20.120.1530">
    <property type="match status" value="2"/>
</dbReference>
<evidence type="ECO:0000259" key="7">
    <source>
        <dbReference type="PROSITE" id="PS50885"/>
    </source>
</evidence>
<evidence type="ECO:0000313" key="8">
    <source>
        <dbReference type="EMBL" id="AFM39894.1"/>
    </source>
</evidence>
<dbReference type="RefSeq" id="WP_014825905.1">
    <property type="nucleotide sequence ID" value="NC_018068.1"/>
</dbReference>
<dbReference type="Proteomes" id="UP000002892">
    <property type="component" value="Chromosome"/>
</dbReference>
<dbReference type="SMART" id="SM00304">
    <property type="entry name" value="HAMP"/>
    <property type="match status" value="3"/>
</dbReference>
<feature type="domain" description="HAMP" evidence="7">
    <location>
        <begin position="213"/>
        <end position="265"/>
    </location>
</feature>
<keyword evidence="5" id="KW-1133">Transmembrane helix</keyword>
<dbReference type="SUPFAM" id="SSF58104">
    <property type="entry name" value="Methyl-accepting chemotaxis protein (MCP) signaling domain"/>
    <property type="match status" value="1"/>
</dbReference>
<name>I4D270_DESAJ</name>
<dbReference type="GO" id="GO:0007165">
    <property type="term" value="P:signal transduction"/>
    <property type="evidence" value="ECO:0007669"/>
    <property type="project" value="UniProtKB-KW"/>
</dbReference>
<dbReference type="CDD" id="cd06225">
    <property type="entry name" value="HAMP"/>
    <property type="match status" value="2"/>
</dbReference>
<dbReference type="EMBL" id="CP003639">
    <property type="protein sequence ID" value="AFM39894.1"/>
    <property type="molecule type" value="Genomic_DNA"/>
</dbReference>
<evidence type="ECO:0000256" key="1">
    <source>
        <dbReference type="ARBA" id="ARBA00022500"/>
    </source>
</evidence>
<dbReference type="PANTHER" id="PTHR43531:SF11">
    <property type="entry name" value="METHYL-ACCEPTING CHEMOTAXIS PROTEIN 3"/>
    <property type="match status" value="1"/>
</dbReference>
<dbReference type="Pfam" id="PF18575">
    <property type="entry name" value="HAMP_N3"/>
    <property type="match status" value="1"/>
</dbReference>
<evidence type="ECO:0000256" key="5">
    <source>
        <dbReference type="SAM" id="Phobius"/>
    </source>
</evidence>
<dbReference type="GO" id="GO:0004888">
    <property type="term" value="F:transmembrane signaling receptor activity"/>
    <property type="evidence" value="ECO:0007669"/>
    <property type="project" value="TreeGrafter"/>
</dbReference>
<dbReference type="CDD" id="cd17528">
    <property type="entry name" value="HAMP_III"/>
    <property type="match status" value="1"/>
</dbReference>
<dbReference type="Pfam" id="PF00015">
    <property type="entry name" value="MCPsignal"/>
    <property type="match status" value="1"/>
</dbReference>
<dbReference type="Pfam" id="PF00672">
    <property type="entry name" value="HAMP"/>
    <property type="match status" value="1"/>
</dbReference>
<proteinExistence type="inferred from homology"/>
<dbReference type="CDD" id="cd11386">
    <property type="entry name" value="MCP_signal"/>
    <property type="match status" value="1"/>
</dbReference>
<evidence type="ECO:0000256" key="3">
    <source>
        <dbReference type="PROSITE-ProRule" id="PRU00284"/>
    </source>
</evidence>
<keyword evidence="5" id="KW-0472">Membrane</keyword>
<feature type="domain" description="HAMP" evidence="7">
    <location>
        <begin position="478"/>
        <end position="530"/>
    </location>
</feature>
<evidence type="ECO:0000256" key="2">
    <source>
        <dbReference type="ARBA" id="ARBA00029447"/>
    </source>
</evidence>
<dbReference type="OrthoDB" id="9814363at2"/>
<dbReference type="FunFam" id="1.10.287.950:FF:000001">
    <property type="entry name" value="Methyl-accepting chemotaxis sensory transducer"/>
    <property type="match status" value="1"/>
</dbReference>
<dbReference type="AlphaFoldDB" id="I4D270"/>
<dbReference type="Gene3D" id="6.10.340.10">
    <property type="match status" value="1"/>
</dbReference>
<keyword evidence="3" id="KW-0807">Transducer</keyword>
<dbReference type="InterPro" id="IPR003660">
    <property type="entry name" value="HAMP_dom"/>
</dbReference>
<dbReference type="Gene3D" id="1.10.287.950">
    <property type="entry name" value="Methyl-accepting chemotaxis protein"/>
    <property type="match status" value="1"/>
</dbReference>
<gene>
    <name evidence="8" type="ordered locus">Desaci_0838</name>
</gene>
<accession>I4D270</accession>
<dbReference type="GO" id="GO:0005886">
    <property type="term" value="C:plasma membrane"/>
    <property type="evidence" value="ECO:0007669"/>
    <property type="project" value="TreeGrafter"/>
</dbReference>
<feature type="region of interest" description="Disordered" evidence="4">
    <location>
        <begin position="805"/>
        <end position="839"/>
    </location>
</feature>
<dbReference type="InterPro" id="IPR041395">
    <property type="entry name" value="McpB_HAMP_3rd"/>
</dbReference>
<dbReference type="InterPro" id="IPR051310">
    <property type="entry name" value="MCP_chemotaxis"/>
</dbReference>
<dbReference type="InterPro" id="IPR024478">
    <property type="entry name" value="HlyB_4HB_MCP"/>
</dbReference>
<feature type="transmembrane region" description="Helical" evidence="5">
    <location>
        <begin position="190"/>
        <end position="211"/>
    </location>
</feature>
<dbReference type="HOGENOM" id="CLU_000445_107_20_9"/>
<dbReference type="PROSITE" id="PS50885">
    <property type="entry name" value="HAMP"/>
    <property type="match status" value="2"/>
</dbReference>
<feature type="domain" description="Methyl-accepting transducer" evidence="6">
    <location>
        <begin position="535"/>
        <end position="764"/>
    </location>
</feature>
<organism evidence="8 9">
    <name type="scientific">Desulfosporosinus acidiphilus (strain DSM 22704 / JCM 16185 / SJ4)</name>
    <dbReference type="NCBI Taxonomy" id="646529"/>
    <lineage>
        <taxon>Bacteria</taxon>
        <taxon>Bacillati</taxon>
        <taxon>Bacillota</taxon>
        <taxon>Clostridia</taxon>
        <taxon>Eubacteriales</taxon>
        <taxon>Desulfitobacteriaceae</taxon>
        <taxon>Desulfosporosinus</taxon>
    </lineage>
</organism>
<keyword evidence="5" id="KW-0812">Transmembrane</keyword>
<dbReference type="Pfam" id="PF18947">
    <property type="entry name" value="HAMP_2"/>
    <property type="match status" value="2"/>
</dbReference>
<dbReference type="GO" id="GO:0006935">
    <property type="term" value="P:chemotaxis"/>
    <property type="evidence" value="ECO:0007669"/>
    <property type="project" value="UniProtKB-KW"/>
</dbReference>
<evidence type="ECO:0000313" key="9">
    <source>
        <dbReference type="Proteomes" id="UP000002892"/>
    </source>
</evidence>